<protein>
    <submittedName>
        <fullName evidence="7">Choline dehydrogenase-like flavoprotein</fullName>
    </submittedName>
</protein>
<comment type="caution">
    <text evidence="7">The sequence shown here is derived from an EMBL/GenBank/DDBJ whole genome shotgun (WGS) entry which is preliminary data.</text>
</comment>
<dbReference type="InterPro" id="IPR007867">
    <property type="entry name" value="GMC_OxRtase_C"/>
</dbReference>
<evidence type="ECO:0000313" key="7">
    <source>
        <dbReference type="EMBL" id="MBB4020523.1"/>
    </source>
</evidence>
<evidence type="ECO:0000256" key="4">
    <source>
        <dbReference type="ARBA" id="ARBA00022827"/>
    </source>
</evidence>
<keyword evidence="4 5" id="KW-0274">FAD</keyword>
<evidence type="ECO:0000256" key="3">
    <source>
        <dbReference type="ARBA" id="ARBA00022630"/>
    </source>
</evidence>
<dbReference type="Pfam" id="PF00732">
    <property type="entry name" value="GMC_oxred_N"/>
    <property type="match status" value="1"/>
</dbReference>
<dbReference type="PANTHER" id="PTHR11552">
    <property type="entry name" value="GLUCOSE-METHANOL-CHOLINE GMC OXIDOREDUCTASE"/>
    <property type="match status" value="1"/>
</dbReference>
<dbReference type="PROSITE" id="PS00624">
    <property type="entry name" value="GMC_OXRED_2"/>
    <property type="match status" value="1"/>
</dbReference>
<dbReference type="Gene3D" id="3.50.50.60">
    <property type="entry name" value="FAD/NAD(P)-binding domain"/>
    <property type="match status" value="1"/>
</dbReference>
<dbReference type="InterPro" id="IPR036188">
    <property type="entry name" value="FAD/NAD-bd_sf"/>
</dbReference>
<evidence type="ECO:0000259" key="6">
    <source>
        <dbReference type="PROSITE" id="PS00624"/>
    </source>
</evidence>
<accession>A0A840C6P9</accession>
<keyword evidence="3" id="KW-0285">Flavoprotein</keyword>
<feature type="domain" description="Glucose-methanol-choline oxidoreductase N-terminal" evidence="6">
    <location>
        <begin position="260"/>
        <end position="274"/>
    </location>
</feature>
<feature type="binding site" evidence="5">
    <location>
        <position position="225"/>
    </location>
    <ligand>
        <name>FAD</name>
        <dbReference type="ChEBI" id="CHEBI:57692"/>
    </ligand>
</feature>
<comment type="cofactor">
    <cofactor evidence="1 5">
        <name>FAD</name>
        <dbReference type="ChEBI" id="CHEBI:57692"/>
    </cofactor>
</comment>
<dbReference type="InterPro" id="IPR012132">
    <property type="entry name" value="GMC_OxRdtase"/>
</dbReference>
<evidence type="ECO:0000256" key="2">
    <source>
        <dbReference type="ARBA" id="ARBA00010790"/>
    </source>
</evidence>
<sequence>MSDIQFDYVVIGAGSAGCVIANRLSADPNLRVALIEAGESDKRFPLNLKVKLPFGNIFLLPDDRYNWKDEFIASEANPDKRIPCPRGKLVGGCSAVNGTVYMRGHSSDYDEWEAQGNPGWSYDEVLPAFIAHENWGLDVNDGYHGRGGELNVGPVPTPNVISGAIMAAGEEAGHAAVEDFNGPEQDGLGLFSVNQKNGMRMSSAHAFLHPAMGRRNLTILDQSLVERINVENGRATSLTISRKGKRQTVRAAHEIILSAGTVNSPHLLMLSGIGPAAELQKHDIPVVADLPGVGQNLQDHPAVGVAFEDISGNTLALSWKTLPKLAAQAMRYAFTRTGVFASNVAEVGGFLRSKAGLNRPDVQVTCLMGLKTAASFIPRQHGFVTLINICRPESRGRIELKSASPTDRPTLIANFLDSQNDVDTLVRGVREVRKIMRKPAMAAYAGKELVPGAQVESDEALEAYVRETVATVYHPVGTCKMGPDTDPTAVVDARLCVRGVGGLRVADASIMPSIVAGNTSAPAMMIGERAAAFILEDRQAMRQVA</sequence>
<organism evidence="7 8">
    <name type="scientific">Actibacterium naphthalenivorans</name>
    <dbReference type="NCBI Taxonomy" id="1614693"/>
    <lineage>
        <taxon>Bacteria</taxon>
        <taxon>Pseudomonadati</taxon>
        <taxon>Pseudomonadota</taxon>
        <taxon>Alphaproteobacteria</taxon>
        <taxon>Rhodobacterales</taxon>
        <taxon>Roseobacteraceae</taxon>
        <taxon>Actibacterium</taxon>
    </lineage>
</organism>
<keyword evidence="8" id="KW-1185">Reference proteome</keyword>
<gene>
    <name evidence="7" type="ORF">GGR17_000314</name>
</gene>
<dbReference type="GO" id="GO:0016614">
    <property type="term" value="F:oxidoreductase activity, acting on CH-OH group of donors"/>
    <property type="evidence" value="ECO:0007669"/>
    <property type="project" value="InterPro"/>
</dbReference>
<evidence type="ECO:0000313" key="8">
    <source>
        <dbReference type="Proteomes" id="UP000585681"/>
    </source>
</evidence>
<evidence type="ECO:0000256" key="1">
    <source>
        <dbReference type="ARBA" id="ARBA00001974"/>
    </source>
</evidence>
<comment type="similarity">
    <text evidence="2">Belongs to the GMC oxidoreductase family.</text>
</comment>
<dbReference type="RefSeq" id="WP_054538366.1">
    <property type="nucleotide sequence ID" value="NZ_JACIEQ010000001.1"/>
</dbReference>
<reference evidence="7" key="1">
    <citation type="submission" date="2020-08" db="EMBL/GenBank/DDBJ databases">
        <title>Genomic Encyclopedia of Type Strains, Phase IV (KMG-IV): sequencing the most valuable type-strain genomes for metagenomic binning, comparative biology and taxonomic classification.</title>
        <authorList>
            <person name="Goeker M."/>
        </authorList>
    </citation>
    <scope>NUCLEOTIDE SEQUENCE [LARGE SCALE GENOMIC DNA]</scope>
    <source>
        <strain evidence="7">DSM 105040</strain>
    </source>
</reference>
<dbReference type="SUPFAM" id="SSF54373">
    <property type="entry name" value="FAD-linked reductases, C-terminal domain"/>
    <property type="match status" value="1"/>
</dbReference>
<dbReference type="EMBL" id="JACIEQ010000001">
    <property type="protein sequence ID" value="MBB4020523.1"/>
    <property type="molecule type" value="Genomic_DNA"/>
</dbReference>
<name>A0A840C6P9_9RHOB</name>
<evidence type="ECO:0000256" key="5">
    <source>
        <dbReference type="PIRSR" id="PIRSR000137-2"/>
    </source>
</evidence>
<dbReference type="PIRSF" id="PIRSF000137">
    <property type="entry name" value="Alcohol_oxidase"/>
    <property type="match status" value="1"/>
</dbReference>
<dbReference type="Gene3D" id="3.30.560.10">
    <property type="entry name" value="Glucose Oxidase, domain 3"/>
    <property type="match status" value="1"/>
</dbReference>
<dbReference type="PANTHER" id="PTHR11552:SF147">
    <property type="entry name" value="CHOLINE DEHYDROGENASE, MITOCHONDRIAL"/>
    <property type="match status" value="1"/>
</dbReference>
<dbReference type="AlphaFoldDB" id="A0A840C6P9"/>
<dbReference type="Proteomes" id="UP000585681">
    <property type="component" value="Unassembled WGS sequence"/>
</dbReference>
<proteinExistence type="inferred from homology"/>
<dbReference type="SUPFAM" id="SSF51905">
    <property type="entry name" value="FAD/NAD(P)-binding domain"/>
    <property type="match status" value="1"/>
</dbReference>
<feature type="binding site" evidence="5">
    <location>
        <begin position="97"/>
        <end position="100"/>
    </location>
    <ligand>
        <name>FAD</name>
        <dbReference type="ChEBI" id="CHEBI:57692"/>
    </ligand>
</feature>
<dbReference type="Pfam" id="PF05199">
    <property type="entry name" value="GMC_oxred_C"/>
    <property type="match status" value="1"/>
</dbReference>
<dbReference type="InterPro" id="IPR000172">
    <property type="entry name" value="GMC_OxRdtase_N"/>
</dbReference>
<dbReference type="GO" id="GO:0050660">
    <property type="term" value="F:flavin adenine dinucleotide binding"/>
    <property type="evidence" value="ECO:0007669"/>
    <property type="project" value="InterPro"/>
</dbReference>